<evidence type="ECO:0000313" key="1">
    <source>
        <dbReference type="EMBL" id="KAK5627174.1"/>
    </source>
</evidence>
<dbReference type="Proteomes" id="UP001305414">
    <property type="component" value="Unassembled WGS sequence"/>
</dbReference>
<protein>
    <submittedName>
        <fullName evidence="1">Uncharacterized protein</fullName>
    </submittedName>
</protein>
<evidence type="ECO:0000313" key="2">
    <source>
        <dbReference type="Proteomes" id="UP001305414"/>
    </source>
</evidence>
<dbReference type="EMBL" id="JAWHQM010000005">
    <property type="protein sequence ID" value="KAK5627174.1"/>
    <property type="molecule type" value="Genomic_DNA"/>
</dbReference>
<accession>A0AAN7UDT0</accession>
<organism evidence="1 2">
    <name type="scientific">Xylaria bambusicola</name>
    <dbReference type="NCBI Taxonomy" id="326684"/>
    <lineage>
        <taxon>Eukaryota</taxon>
        <taxon>Fungi</taxon>
        <taxon>Dikarya</taxon>
        <taxon>Ascomycota</taxon>
        <taxon>Pezizomycotina</taxon>
        <taxon>Sordariomycetes</taxon>
        <taxon>Xylariomycetidae</taxon>
        <taxon>Xylariales</taxon>
        <taxon>Xylariaceae</taxon>
        <taxon>Xylaria</taxon>
    </lineage>
</organism>
<comment type="caution">
    <text evidence="1">The sequence shown here is derived from an EMBL/GenBank/DDBJ whole genome shotgun (WGS) entry which is preliminary data.</text>
</comment>
<gene>
    <name evidence="1" type="ORF">RRF57_002889</name>
</gene>
<sequence length="68" mass="7256">MVVEKMANGVLGGVTNGNDLVAAYARAGKHFPSAVVEIACKMADVGDRGQVYFRKSDSFHDWCSVAAH</sequence>
<dbReference type="AlphaFoldDB" id="A0AAN7UDT0"/>
<reference evidence="1 2" key="1">
    <citation type="submission" date="2023-10" db="EMBL/GenBank/DDBJ databases">
        <title>Draft genome sequence of Xylaria bambusicola isolate GMP-LS, the root and basal stem rot pathogen of sugarcane in Indonesia.</title>
        <authorList>
            <person name="Selvaraj P."/>
            <person name="Muralishankar V."/>
            <person name="Muruganantham S."/>
            <person name="Sp S."/>
            <person name="Haryani S."/>
            <person name="Lau K.J.X."/>
            <person name="Naqvi N.I."/>
        </authorList>
    </citation>
    <scope>NUCLEOTIDE SEQUENCE [LARGE SCALE GENOMIC DNA]</scope>
    <source>
        <strain evidence="1">GMP-LS</strain>
    </source>
</reference>
<keyword evidence="2" id="KW-1185">Reference proteome</keyword>
<name>A0AAN7UDT0_9PEZI</name>
<proteinExistence type="predicted"/>